<evidence type="ECO:0000313" key="2">
    <source>
        <dbReference type="EMBL" id="QOY37302.1"/>
    </source>
</evidence>
<reference evidence="2" key="4">
    <citation type="submission" date="2020-10" db="EMBL/GenBank/DDBJ databases">
        <authorList>
            <person name="Bassil N.M."/>
            <person name="Lloyd J.R."/>
        </authorList>
    </citation>
    <scope>NUCLEOTIDE SEQUENCE</scope>
    <source>
        <strain evidence="2">NB2006</strain>
    </source>
</reference>
<evidence type="ECO:0000313" key="1">
    <source>
        <dbReference type="EMBL" id="OIJ05162.1"/>
    </source>
</evidence>
<dbReference type="EMBL" id="CP063356">
    <property type="protein sequence ID" value="QOY37302.1"/>
    <property type="molecule type" value="Genomic_DNA"/>
</dbReference>
<reference evidence="2 3" key="3">
    <citation type="journal article" date="2019" name="Int. J. Syst. Evol. Microbiol.">
        <title>Anaerobacillus isosaccharinicus sp. nov., an alkaliphilic bacterium which degrades isosaccharinic acid.</title>
        <authorList>
            <person name="Bassil N.M."/>
            <person name="Lloyd J.R."/>
        </authorList>
    </citation>
    <scope>NUCLEOTIDE SEQUENCE [LARGE SCALE GENOMIC DNA]</scope>
    <source>
        <strain evidence="2 3">NB2006</strain>
    </source>
</reference>
<accession>A0A1S2KY89</accession>
<dbReference type="KEGG" id="aia:AWH56_006640"/>
<proteinExistence type="predicted"/>
<protein>
    <submittedName>
        <fullName evidence="1">Uncharacterized protein</fullName>
    </submittedName>
</protein>
<name>A0A1S2KY89_9BACI</name>
<gene>
    <name evidence="2" type="ORF">AWH56_006640</name>
    <name evidence="1" type="ORF">AWH56_22080</name>
</gene>
<keyword evidence="3" id="KW-1185">Reference proteome</keyword>
<dbReference type="AlphaFoldDB" id="A0A1S2KY89"/>
<dbReference type="Proteomes" id="UP000180175">
    <property type="component" value="Chromosome"/>
</dbReference>
<dbReference type="RefSeq" id="WP_071319088.1">
    <property type="nucleotide sequence ID" value="NZ_CP063356.2"/>
</dbReference>
<reference evidence="2 3" key="2">
    <citation type="journal article" date="2017" name="Genome Announc.">
        <title>Draft Genome Sequences of Four Alkaliphilic Bacteria Belonging to the Anaerobacillus Genus.</title>
        <authorList>
            <person name="Bassil N.M."/>
            <person name="Lloyd J.R."/>
        </authorList>
    </citation>
    <scope>NUCLEOTIDE SEQUENCE [LARGE SCALE GENOMIC DNA]</scope>
    <source>
        <strain evidence="2 3">NB2006</strain>
    </source>
</reference>
<dbReference type="OrthoDB" id="2967123at2"/>
<sequence>MERQNPLTSALQSMGIISLYDNENELEHLKAIKELEHEYSWKVSELDLKLINGYYHSDGLKADEVLQTPFENYCVTKIGDKYELFKIGCSYRPVVVPFKENLEIKQWLEEKLEHVV</sequence>
<evidence type="ECO:0000313" key="3">
    <source>
        <dbReference type="Proteomes" id="UP000180175"/>
    </source>
</evidence>
<dbReference type="EMBL" id="LQXD01000192">
    <property type="protein sequence ID" value="OIJ05162.1"/>
    <property type="molecule type" value="Genomic_DNA"/>
</dbReference>
<organism evidence="1 3">
    <name type="scientific">Anaerobacillus isosaccharinicus</name>
    <dbReference type="NCBI Taxonomy" id="1532552"/>
    <lineage>
        <taxon>Bacteria</taxon>
        <taxon>Bacillati</taxon>
        <taxon>Bacillota</taxon>
        <taxon>Bacilli</taxon>
        <taxon>Bacillales</taxon>
        <taxon>Bacillaceae</taxon>
        <taxon>Anaerobacillus</taxon>
    </lineage>
</organism>
<reference evidence="1 3" key="1">
    <citation type="submission" date="2016-10" db="EMBL/GenBank/DDBJ databases">
        <title>Draft genome sequences of four alkaliphilic bacteria belonging to the Anaerobacillus genus.</title>
        <authorList>
            <person name="Bassil N.M."/>
            <person name="Lloyd J.R."/>
        </authorList>
    </citation>
    <scope>NUCLEOTIDE SEQUENCE [LARGE SCALE GENOMIC DNA]</scope>
    <source>
        <strain evidence="1 3">NB2006</strain>
    </source>
</reference>